<evidence type="ECO:0000313" key="4">
    <source>
        <dbReference type="EMBL" id="SIN71381.1"/>
    </source>
</evidence>
<dbReference type="RefSeq" id="WP_074238062.1">
    <property type="nucleotide sequence ID" value="NZ_FSRA01000001.1"/>
</dbReference>
<evidence type="ECO:0000259" key="3">
    <source>
        <dbReference type="Pfam" id="PF02470"/>
    </source>
</evidence>
<dbReference type="PANTHER" id="PTHR33371:SF4">
    <property type="entry name" value="INTERMEMBRANE PHOSPHOLIPID TRANSPORT SYSTEM BINDING PROTEIN MLAD"/>
    <property type="match status" value="1"/>
</dbReference>
<dbReference type="OrthoDB" id="9771725at2"/>
<reference evidence="4 5" key="1">
    <citation type="submission" date="2016-11" db="EMBL/GenBank/DDBJ databases">
        <authorList>
            <person name="Jaros S."/>
            <person name="Januszkiewicz K."/>
            <person name="Wedrychowicz H."/>
        </authorList>
    </citation>
    <scope>NUCLEOTIDE SEQUENCE [LARGE SCALE GENOMIC DNA]</scope>
    <source>
        <strain evidence="4 5">DSM 24787</strain>
    </source>
</reference>
<dbReference type="AlphaFoldDB" id="A0A1N6DKM6"/>
<protein>
    <submittedName>
        <fullName evidence="4">Phospholipid/cholesterol/gamma-HCH transport system substrate-binding protein</fullName>
    </submittedName>
</protein>
<sequence length="342" mass="36816">MKDKTTKRTVIVGIFILLGVIIFAVGILTLGGQRKSFVQSVKVKAIFHDIGGLAKGDNVWYSGVKVGTIKSITFVNHSQIEVLMNIEKASREFIHKDVKAKISSDGLVGNKIIALTGGTLSVPAIEDGDIITVEVAISTDEIMNTLQVNNKSLVEITGNLKVITGKIMKGEGSIGKLISDETIYNDLQGTMATLRKTAANTQMLTEGLAEYSAKLHTKGTLASDLVSDTVVFTKLRSTISQMETIAQGVDSVVLNLRDASSGVKENLSSSNSPAGVLLNDEKTAKALKQTISNLQSSTEKLDENMEALQSNFLLRGFFRRKAKREKKEAQQAAKAADTTGQK</sequence>
<feature type="domain" description="Mce/MlaD" evidence="3">
    <location>
        <begin position="40"/>
        <end position="118"/>
    </location>
</feature>
<name>A0A1N6DKM6_9BACT</name>
<gene>
    <name evidence="4" type="ORF">SAMN04488055_0859</name>
</gene>
<keyword evidence="2" id="KW-0812">Transmembrane</keyword>
<evidence type="ECO:0000256" key="1">
    <source>
        <dbReference type="SAM" id="Coils"/>
    </source>
</evidence>
<dbReference type="Proteomes" id="UP000185003">
    <property type="component" value="Unassembled WGS sequence"/>
</dbReference>
<feature type="coiled-coil region" evidence="1">
    <location>
        <begin position="284"/>
        <end position="339"/>
    </location>
</feature>
<proteinExistence type="predicted"/>
<accession>A0A1N6DKM6</accession>
<keyword evidence="5" id="KW-1185">Reference proteome</keyword>
<dbReference type="InterPro" id="IPR003399">
    <property type="entry name" value="Mce/MlaD"/>
</dbReference>
<dbReference type="STRING" id="536979.SAMN04488055_0859"/>
<dbReference type="InterPro" id="IPR052336">
    <property type="entry name" value="MlaD_Phospholipid_Transporter"/>
</dbReference>
<dbReference type="EMBL" id="FSRA01000001">
    <property type="protein sequence ID" value="SIN71381.1"/>
    <property type="molecule type" value="Genomic_DNA"/>
</dbReference>
<dbReference type="Pfam" id="PF02470">
    <property type="entry name" value="MlaD"/>
    <property type="match status" value="1"/>
</dbReference>
<keyword evidence="2" id="KW-1133">Transmembrane helix</keyword>
<keyword evidence="1" id="KW-0175">Coiled coil</keyword>
<evidence type="ECO:0000313" key="5">
    <source>
        <dbReference type="Proteomes" id="UP000185003"/>
    </source>
</evidence>
<evidence type="ECO:0000256" key="2">
    <source>
        <dbReference type="SAM" id="Phobius"/>
    </source>
</evidence>
<dbReference type="PANTHER" id="PTHR33371">
    <property type="entry name" value="INTERMEMBRANE PHOSPHOLIPID TRANSPORT SYSTEM BINDING PROTEIN MLAD-RELATED"/>
    <property type="match status" value="1"/>
</dbReference>
<feature type="transmembrane region" description="Helical" evidence="2">
    <location>
        <begin position="12"/>
        <end position="32"/>
    </location>
</feature>
<keyword evidence="2" id="KW-0472">Membrane</keyword>
<organism evidence="4 5">
    <name type="scientific">Chitinophaga niabensis</name>
    <dbReference type="NCBI Taxonomy" id="536979"/>
    <lineage>
        <taxon>Bacteria</taxon>
        <taxon>Pseudomonadati</taxon>
        <taxon>Bacteroidota</taxon>
        <taxon>Chitinophagia</taxon>
        <taxon>Chitinophagales</taxon>
        <taxon>Chitinophagaceae</taxon>
        <taxon>Chitinophaga</taxon>
    </lineage>
</organism>